<dbReference type="eggNOG" id="ENOG502ZCR6">
    <property type="taxonomic scope" value="Bacteria"/>
</dbReference>
<dbReference type="SUPFAM" id="SSF47413">
    <property type="entry name" value="lambda repressor-like DNA-binding domains"/>
    <property type="match status" value="1"/>
</dbReference>
<evidence type="ECO:0000313" key="2">
    <source>
        <dbReference type="EMBL" id="EAU45091.1"/>
    </source>
</evidence>
<sequence>MAAALRNMNFAEIARAAGLSRNAVSQFVAGRTSLSYQNMLRVCDVLGVPIGLMHQADSITEARIRLHKALTSLPEHLASEAFAAVAEARPRRRESDPDD</sequence>
<dbReference type="Proteomes" id="UP000006230">
    <property type="component" value="Unassembled WGS sequence"/>
</dbReference>
<organism evidence="2 3">
    <name type="scientific">Salipiger bermudensis (strain DSM 26914 / JCM 13377 / KCTC 12554 / HTCC2601)</name>
    <name type="common">Pelagibaca bermudensis</name>
    <dbReference type="NCBI Taxonomy" id="314265"/>
    <lineage>
        <taxon>Bacteria</taxon>
        <taxon>Pseudomonadati</taxon>
        <taxon>Pseudomonadota</taxon>
        <taxon>Alphaproteobacteria</taxon>
        <taxon>Rhodobacterales</taxon>
        <taxon>Roseobacteraceae</taxon>
        <taxon>Salipiger</taxon>
    </lineage>
</organism>
<dbReference type="Gene3D" id="1.10.260.40">
    <property type="entry name" value="lambda repressor-like DNA-binding domains"/>
    <property type="match status" value="1"/>
</dbReference>
<dbReference type="STRING" id="314265.R2601_22931"/>
<feature type="domain" description="HTH cro/C1-type" evidence="1">
    <location>
        <begin position="11"/>
        <end position="53"/>
    </location>
</feature>
<dbReference type="InterPro" id="IPR010982">
    <property type="entry name" value="Lambda_DNA-bd_dom_sf"/>
</dbReference>
<protein>
    <recommendedName>
        <fullName evidence="1">HTH cro/C1-type domain-containing protein</fullName>
    </recommendedName>
</protein>
<name>Q0FLK7_SALBH</name>
<proteinExistence type="predicted"/>
<evidence type="ECO:0000259" key="1">
    <source>
        <dbReference type="PROSITE" id="PS50943"/>
    </source>
</evidence>
<dbReference type="Pfam" id="PF01381">
    <property type="entry name" value="HTH_3"/>
    <property type="match status" value="1"/>
</dbReference>
<comment type="caution">
    <text evidence="2">The sequence shown here is derived from an EMBL/GenBank/DDBJ whole genome shotgun (WGS) entry which is preliminary data.</text>
</comment>
<accession>Q0FLK7</accession>
<dbReference type="PROSITE" id="PS50943">
    <property type="entry name" value="HTH_CROC1"/>
    <property type="match status" value="1"/>
</dbReference>
<dbReference type="GO" id="GO:0003677">
    <property type="term" value="F:DNA binding"/>
    <property type="evidence" value="ECO:0007669"/>
    <property type="project" value="InterPro"/>
</dbReference>
<reference evidence="2 3" key="1">
    <citation type="journal article" date="2010" name="J. Bacteriol.">
        <title>Genome sequences of Pelagibaca bermudensis HTCC2601T and Maritimibacter alkaliphilus HTCC2654T, the type strains of two marine Roseobacter genera.</title>
        <authorList>
            <person name="Thrash J.C."/>
            <person name="Cho J.C."/>
            <person name="Ferriera S."/>
            <person name="Johnson J."/>
            <person name="Vergin K.L."/>
            <person name="Giovannoni S.J."/>
        </authorList>
    </citation>
    <scope>NUCLEOTIDE SEQUENCE [LARGE SCALE GENOMIC DNA]</scope>
    <source>
        <strain evidence="3">DSM 26914 / JCM 13377 / KCTC 12554 / HTCC2601</strain>
    </source>
</reference>
<gene>
    <name evidence="2" type="ORF">R2601_22931</name>
</gene>
<keyword evidence="3" id="KW-1185">Reference proteome</keyword>
<dbReference type="InterPro" id="IPR001387">
    <property type="entry name" value="Cro/C1-type_HTH"/>
</dbReference>
<dbReference type="CDD" id="cd00093">
    <property type="entry name" value="HTH_XRE"/>
    <property type="match status" value="1"/>
</dbReference>
<dbReference type="HOGENOM" id="CLU_2317699_0_0_5"/>
<dbReference type="EMBL" id="AATQ01000032">
    <property type="protein sequence ID" value="EAU45091.1"/>
    <property type="molecule type" value="Genomic_DNA"/>
</dbReference>
<evidence type="ECO:0000313" key="3">
    <source>
        <dbReference type="Proteomes" id="UP000006230"/>
    </source>
</evidence>
<dbReference type="AlphaFoldDB" id="Q0FLK7"/>